<organism evidence="1 2">
    <name type="scientific">Algoriphagus antarcticus</name>
    <dbReference type="NCBI Taxonomy" id="238540"/>
    <lineage>
        <taxon>Bacteria</taxon>
        <taxon>Pseudomonadati</taxon>
        <taxon>Bacteroidota</taxon>
        <taxon>Cytophagia</taxon>
        <taxon>Cytophagales</taxon>
        <taxon>Cyclobacteriaceae</taxon>
        <taxon>Algoriphagus</taxon>
    </lineage>
</organism>
<protein>
    <recommendedName>
        <fullName evidence="3">Addiction module component</fullName>
    </recommendedName>
</protein>
<evidence type="ECO:0000313" key="2">
    <source>
        <dbReference type="Proteomes" id="UP000256405"/>
    </source>
</evidence>
<proteinExistence type="predicted"/>
<accession>A0A3E0DVJ7</accession>
<dbReference type="RefSeq" id="WP_086540852.1">
    <property type="nucleotide sequence ID" value="NZ_MSSW01000013.1"/>
</dbReference>
<dbReference type="Proteomes" id="UP000256405">
    <property type="component" value="Unassembled WGS sequence"/>
</dbReference>
<name>A0A3E0DVJ7_9BACT</name>
<comment type="caution">
    <text evidence="1">The sequence shown here is derived from an EMBL/GenBank/DDBJ whole genome shotgun (WGS) entry which is preliminary data.</text>
</comment>
<evidence type="ECO:0008006" key="3">
    <source>
        <dbReference type="Google" id="ProtNLM"/>
    </source>
</evidence>
<dbReference type="OrthoDB" id="770454at2"/>
<evidence type="ECO:0000313" key="1">
    <source>
        <dbReference type="EMBL" id="REG88642.1"/>
    </source>
</evidence>
<dbReference type="AlphaFoldDB" id="A0A3E0DVJ7"/>
<dbReference type="EMBL" id="QUNF01000008">
    <property type="protein sequence ID" value="REG88642.1"/>
    <property type="molecule type" value="Genomic_DNA"/>
</dbReference>
<keyword evidence="2" id="KW-1185">Reference proteome</keyword>
<reference evidence="1 2" key="1">
    <citation type="submission" date="2018-08" db="EMBL/GenBank/DDBJ databases">
        <title>Genomic Encyclopedia of Archaeal and Bacterial Type Strains, Phase II (KMG-II): from individual species to whole genera.</title>
        <authorList>
            <person name="Goeker M."/>
        </authorList>
    </citation>
    <scope>NUCLEOTIDE SEQUENCE [LARGE SCALE GENOMIC DNA]</scope>
    <source>
        <strain evidence="1 2">DSM 15986</strain>
    </source>
</reference>
<sequence length="70" mass="8027">MESLKSELIKKIISVSDEVLLRKISAILKDEESDFWNELTENQKKEIEVGLAQAERGETVSWDDFLSKVS</sequence>
<gene>
    <name evidence="1" type="ORF">C8N25_10875</name>
</gene>